<dbReference type="InterPro" id="IPR006311">
    <property type="entry name" value="TAT_signal"/>
</dbReference>
<reference evidence="3" key="1">
    <citation type="submission" date="2015-08" db="EMBL/GenBank/DDBJ databases">
        <title>Complete genome sequence of Rothia mucilaginosa strain NUM-Rm6536.</title>
        <authorList>
            <person name="Nambu T."/>
        </authorList>
    </citation>
    <scope>NUCLEOTIDE SEQUENCE [LARGE SCALE GENOMIC DNA]</scope>
    <source>
        <strain evidence="3">NUM-Rm6536</strain>
    </source>
</reference>
<evidence type="ECO:0000256" key="1">
    <source>
        <dbReference type="SAM" id="SignalP"/>
    </source>
</evidence>
<dbReference type="EMBL" id="AP014938">
    <property type="protein sequence ID" value="BAS20231.1"/>
    <property type="molecule type" value="Genomic_DNA"/>
</dbReference>
<proteinExistence type="predicted"/>
<keyword evidence="1" id="KW-0732">Signal</keyword>
<feature type="signal peptide" evidence="1">
    <location>
        <begin position="1"/>
        <end position="31"/>
    </location>
</feature>
<dbReference type="AlphaFoldDB" id="A0A0K2RZE2"/>
<accession>A0A0K2RZE2</accession>
<gene>
    <name evidence="2" type="ORF">RM6536_0984</name>
</gene>
<dbReference type="RefSeq" id="WP_060824305.1">
    <property type="nucleotide sequence ID" value="NZ_AP014938.1"/>
</dbReference>
<organism evidence="2">
    <name type="scientific">Rothia mucilaginosa</name>
    <dbReference type="NCBI Taxonomy" id="43675"/>
    <lineage>
        <taxon>Bacteria</taxon>
        <taxon>Bacillati</taxon>
        <taxon>Actinomycetota</taxon>
        <taxon>Actinomycetes</taxon>
        <taxon>Micrococcales</taxon>
        <taxon>Micrococcaceae</taxon>
        <taxon>Rothia</taxon>
    </lineage>
</organism>
<dbReference type="Proteomes" id="UP000066203">
    <property type="component" value="Chromosome"/>
</dbReference>
<evidence type="ECO:0008006" key="4">
    <source>
        <dbReference type="Google" id="ProtNLM"/>
    </source>
</evidence>
<evidence type="ECO:0000313" key="2">
    <source>
        <dbReference type="EMBL" id="BAS20231.1"/>
    </source>
</evidence>
<sequence>MTQPISRRTVAKAGVWSAPVVAASAAVPAYAASKETPGVQYGVYVSVQNNGGYVGYASSNNTGTINPASPEAHFTASGTPDSDINWDDATSKPKSATYVNGEGKFTPVTNSQTGANGAYMSSSGFWWSVPTKDTATGTGYIPGSSVTLAAGATFVTEVEYTVSASAQSLLKFGKINGQAWAPSGRKLTGKTTELVASAGQAKYLSVAQTAGTWTAEVPTVTKNSDGTYTFKGRIVYTTSKAYTMKQSGTKYYSQTNFMPAQLRFPANDGWVSYKQTSSVQVANLTYSGNGATGSESVSGQATTAEIHP</sequence>
<feature type="chain" id="PRO_5005483155" description="Amino acid oxidase" evidence="1">
    <location>
        <begin position="32"/>
        <end position="308"/>
    </location>
</feature>
<evidence type="ECO:0000313" key="3">
    <source>
        <dbReference type="Proteomes" id="UP000066203"/>
    </source>
</evidence>
<dbReference type="PROSITE" id="PS51318">
    <property type="entry name" value="TAT"/>
    <property type="match status" value="1"/>
</dbReference>
<dbReference type="PATRIC" id="fig|43675.28.peg.1011"/>
<name>A0A0K2RZE2_9MICC</name>
<protein>
    <recommendedName>
        <fullName evidence="4">Amino acid oxidase</fullName>
    </recommendedName>
</protein>